<sequence length="84" mass="8431">MRGHCLARRPAQRACSCATPGTAPASRGTAGTGSPRGSELGLLPAWGFCCGADVPRHPARVPLGELGGGFVKLHSQRAPASPAG</sequence>
<feature type="region of interest" description="Disordered" evidence="1">
    <location>
        <begin position="16"/>
        <end position="37"/>
    </location>
</feature>
<evidence type="ECO:0000313" key="2">
    <source>
        <dbReference type="Ensembl" id="ENSAPLP00000030288.1"/>
    </source>
</evidence>
<reference evidence="2 3" key="1">
    <citation type="submission" date="2017-10" db="EMBL/GenBank/DDBJ databases">
        <title>A new Pekin duck reference genome.</title>
        <authorList>
            <person name="Hou Z.-C."/>
            <person name="Zhou Z.-K."/>
            <person name="Zhu F."/>
            <person name="Hou S.-S."/>
        </authorList>
    </citation>
    <scope>NUCLEOTIDE SEQUENCE [LARGE SCALE GENOMIC DNA]</scope>
</reference>
<dbReference type="Ensembl" id="ENSAPLT00000024951.1">
    <property type="protein sequence ID" value="ENSAPLP00000030288.1"/>
    <property type="gene ID" value="ENSAPLG00000018349.1"/>
</dbReference>
<proteinExistence type="predicted"/>
<reference evidence="2" key="2">
    <citation type="submission" date="2025-08" db="UniProtKB">
        <authorList>
            <consortium name="Ensembl"/>
        </authorList>
    </citation>
    <scope>IDENTIFICATION</scope>
</reference>
<dbReference type="AlphaFoldDB" id="A0A493TWL3"/>
<keyword evidence="3" id="KW-1185">Reference proteome</keyword>
<evidence type="ECO:0000313" key="3">
    <source>
        <dbReference type="Proteomes" id="UP000016666"/>
    </source>
</evidence>
<name>A0A493TWL3_ANAPP</name>
<reference evidence="2" key="3">
    <citation type="submission" date="2025-09" db="UniProtKB">
        <authorList>
            <consortium name="Ensembl"/>
        </authorList>
    </citation>
    <scope>IDENTIFICATION</scope>
</reference>
<organism evidence="2 3">
    <name type="scientific">Anas platyrhynchos platyrhynchos</name>
    <name type="common">Northern mallard</name>
    <dbReference type="NCBI Taxonomy" id="8840"/>
    <lineage>
        <taxon>Eukaryota</taxon>
        <taxon>Metazoa</taxon>
        <taxon>Chordata</taxon>
        <taxon>Craniata</taxon>
        <taxon>Vertebrata</taxon>
        <taxon>Euteleostomi</taxon>
        <taxon>Archelosauria</taxon>
        <taxon>Archosauria</taxon>
        <taxon>Dinosauria</taxon>
        <taxon>Saurischia</taxon>
        <taxon>Theropoda</taxon>
        <taxon>Coelurosauria</taxon>
        <taxon>Aves</taxon>
        <taxon>Neognathae</taxon>
        <taxon>Galloanserae</taxon>
        <taxon>Anseriformes</taxon>
        <taxon>Anatidae</taxon>
        <taxon>Anatinae</taxon>
        <taxon>Anas</taxon>
    </lineage>
</organism>
<protein>
    <submittedName>
        <fullName evidence="2">Uncharacterized protein</fullName>
    </submittedName>
</protein>
<accession>A0A493TWL3</accession>
<evidence type="ECO:0000256" key="1">
    <source>
        <dbReference type="SAM" id="MobiDB-lite"/>
    </source>
</evidence>
<dbReference type="Proteomes" id="UP000016666">
    <property type="component" value="Chromosome 12"/>
</dbReference>